<dbReference type="SUPFAM" id="SSF110997">
    <property type="entry name" value="Sporulation related repeat"/>
    <property type="match status" value="1"/>
</dbReference>
<feature type="domain" description="SPOR" evidence="1">
    <location>
        <begin position="231"/>
        <end position="308"/>
    </location>
</feature>
<evidence type="ECO:0000259" key="1">
    <source>
        <dbReference type="PROSITE" id="PS51724"/>
    </source>
</evidence>
<protein>
    <submittedName>
        <fullName evidence="2">SPOR domain-containing protein</fullName>
    </submittedName>
</protein>
<comment type="caution">
    <text evidence="2">The sequence shown here is derived from an EMBL/GenBank/DDBJ whole genome shotgun (WGS) entry which is preliminary data.</text>
</comment>
<keyword evidence="3" id="KW-1185">Reference proteome</keyword>
<dbReference type="PROSITE" id="PS51724">
    <property type="entry name" value="SPOR"/>
    <property type="match status" value="1"/>
</dbReference>
<dbReference type="AlphaFoldDB" id="A0A5D0HS65"/>
<dbReference type="GO" id="GO:0042834">
    <property type="term" value="F:peptidoglycan binding"/>
    <property type="evidence" value="ECO:0007669"/>
    <property type="project" value="InterPro"/>
</dbReference>
<dbReference type="InterPro" id="IPR041268">
    <property type="entry name" value="HU-CCDC81_bac_2"/>
</dbReference>
<evidence type="ECO:0000313" key="3">
    <source>
        <dbReference type="Proteomes" id="UP000323930"/>
    </source>
</evidence>
<dbReference type="InterPro" id="IPR040495">
    <property type="entry name" value="HU-CCDC81_bac_1"/>
</dbReference>
<dbReference type="EMBL" id="VSDQ01000679">
    <property type="protein sequence ID" value="TYA74085.1"/>
    <property type="molecule type" value="Genomic_DNA"/>
</dbReference>
<dbReference type="Pfam" id="PF18175">
    <property type="entry name" value="HU-CCDC81_bac_2"/>
    <property type="match status" value="1"/>
</dbReference>
<dbReference type="Proteomes" id="UP000323930">
    <property type="component" value="Unassembled WGS sequence"/>
</dbReference>
<dbReference type="Pfam" id="PF18174">
    <property type="entry name" value="HU-CCDC81_bac_1"/>
    <property type="match status" value="1"/>
</dbReference>
<dbReference type="InterPro" id="IPR007730">
    <property type="entry name" value="SPOR-like_dom"/>
</dbReference>
<organism evidence="2 3">
    <name type="scientific">Seonamhaeicola marinus</name>
    <dbReference type="NCBI Taxonomy" id="1912246"/>
    <lineage>
        <taxon>Bacteria</taxon>
        <taxon>Pseudomonadati</taxon>
        <taxon>Bacteroidota</taxon>
        <taxon>Flavobacteriia</taxon>
        <taxon>Flavobacteriales</taxon>
        <taxon>Flavobacteriaceae</taxon>
    </lineage>
</organism>
<dbReference type="OrthoDB" id="653949at2"/>
<evidence type="ECO:0000313" key="2">
    <source>
        <dbReference type="EMBL" id="TYA74085.1"/>
    </source>
</evidence>
<dbReference type="RefSeq" id="WP_148542648.1">
    <property type="nucleotide sequence ID" value="NZ_VSDQ01000679.1"/>
</dbReference>
<sequence>MQLETYISDLLYRYECVTIPEFGAFLTQRASATIDNSTNTFKAPSKSISFNEQIQKNDGLLAHYIADVEKIPFEVANKKIDKRVKLLKSYLIQGETLTFKNIGDITLNNEGKIVFEPTYQLNYLTDSFGLSQFASPVITREVYKKDVEAIEKVVPITVTAEKRKSRPYLKYAAIALIALTVGGLGGSKYYIDSIENHNKLAQEQADDILENKIQQATFNLNPLPAITLNVSKQTGNYHIIAGAFRVEDNCNKKIKQLKESGFKARKIGVNKYGLHEVAYGSYETRLEANRALASIKKSHNKDAWLKVDYHSNSNANKPKYNAGNSSKVNTETLEVRELLNENEFTYNESPNIIQILKGVTTVEDGFYNVLASYPTIEKRDEFISFLASKGINANFFLDSNTGKYFIYHKDFDDILAAKASIELNKALYKDLKVAIVKVEN</sequence>
<proteinExistence type="predicted"/>
<name>A0A5D0HS65_9FLAO</name>
<gene>
    <name evidence="2" type="ORF">FUA24_12115</name>
</gene>
<dbReference type="Pfam" id="PF05036">
    <property type="entry name" value="SPOR"/>
    <property type="match status" value="1"/>
</dbReference>
<dbReference type="Gene3D" id="3.30.70.1070">
    <property type="entry name" value="Sporulation related repeat"/>
    <property type="match status" value="1"/>
</dbReference>
<reference evidence="2 3" key="1">
    <citation type="submission" date="2019-08" db="EMBL/GenBank/DDBJ databases">
        <title>Seonamhaeicola sediminis sp. nov., isolated from marine sediment.</title>
        <authorList>
            <person name="Cao W.R."/>
        </authorList>
    </citation>
    <scope>NUCLEOTIDE SEQUENCE [LARGE SCALE GENOMIC DNA]</scope>
    <source>
        <strain evidence="2 3">B011</strain>
    </source>
</reference>
<accession>A0A5D0HS65</accession>
<dbReference type="InterPro" id="IPR036680">
    <property type="entry name" value="SPOR-like_sf"/>
</dbReference>